<dbReference type="EMBL" id="AAZO01001255">
    <property type="status" value="NOT_ANNOTATED_CDS"/>
    <property type="molecule type" value="Genomic_DNA"/>
</dbReference>
<dbReference type="PANTHER" id="PTHR10858">
    <property type="entry name" value="DEOXYRIBONUCLEASE II"/>
    <property type="match status" value="1"/>
</dbReference>
<dbReference type="GeneID" id="8238166"/>
<dbReference type="STRING" id="121224.E0VD49"/>
<dbReference type="FunCoup" id="E0VD49">
    <property type="interactions" value="67"/>
</dbReference>
<reference evidence="5" key="3">
    <citation type="submission" date="2020-05" db="UniProtKB">
        <authorList>
            <consortium name="EnsemblMetazoa"/>
        </authorList>
    </citation>
    <scope>IDENTIFICATION</scope>
    <source>
        <strain evidence="5">USDA</strain>
    </source>
</reference>
<dbReference type="CDD" id="cd09121">
    <property type="entry name" value="PLDc_DNaseII_2"/>
    <property type="match status" value="1"/>
</dbReference>
<proteinExistence type="inferred from homology"/>
<keyword evidence="2 4" id="KW-0378">Hydrolase</keyword>
<dbReference type="CTD" id="8238166"/>
<dbReference type="OMA" id="YLMYNDE"/>
<protein>
    <submittedName>
        <fullName evidence="4">Deoxyribonuclease-2, putative</fullName>
        <ecNumber evidence="4">3.1.22.1</ecNumber>
    </submittedName>
</protein>
<dbReference type="CDD" id="cd09120">
    <property type="entry name" value="PLDc_DNaseII_1"/>
    <property type="match status" value="1"/>
</dbReference>
<dbReference type="AlphaFoldDB" id="E0VD49"/>
<feature type="signal peptide" evidence="3">
    <location>
        <begin position="1"/>
        <end position="21"/>
    </location>
</feature>
<dbReference type="eggNOG" id="KOG3825">
    <property type="taxonomic scope" value="Eukaryota"/>
</dbReference>
<sequence>MYSIFFNFLFWSALLLSVTLGQQCKDDQGQPVDWFYGFKPPILSYQKNFYLRKGLGFIYLSSKNSTTNWKLSLKSVNDSNSFLGRTLEPLYNSSSSEGILHLLYNDEPPSTPGSVSYGHSKGVVMSDGKMGLWLVHSTPKFPIEPVTINKITTSAGIIGREIKNKYFFPKTALKYGQSFLCITLPPTQINNLGSSLQYVRPKIYSHNVPPHLETKFSNIVDLVQKKLVIKYPYYKKLNLTTIGGRNFVSYVKSREFGKDLYSDWLSQDLQSDLQVETWSNGPNELPSDCNNKYHVMDVKEIEMRTIDDYVIKLKNSQDHSKWAISNSNSTMICVGDINRMQSQFKRGGGTLCYKNYFVWKKYVKSVIDLQPCVYKGRPLL</sequence>
<dbReference type="PANTHER" id="PTHR10858:SF23">
    <property type="entry name" value="DEOXYRIBONUCLEASE II"/>
    <property type="match status" value="1"/>
</dbReference>
<evidence type="ECO:0000313" key="4">
    <source>
        <dbReference type="EMBL" id="EEB11305.1"/>
    </source>
</evidence>
<accession>E0VD49</accession>
<dbReference type="RefSeq" id="XP_002424043.1">
    <property type="nucleotide sequence ID" value="XM_002423998.1"/>
</dbReference>
<feature type="chain" id="PRO_5011412358" evidence="3">
    <location>
        <begin position="22"/>
        <end position="380"/>
    </location>
</feature>
<dbReference type="HOGENOM" id="CLU_053867_0_0_1"/>
<dbReference type="InterPro" id="IPR004947">
    <property type="entry name" value="DNase_II"/>
</dbReference>
<reference evidence="4" key="2">
    <citation type="submission" date="2007-04" db="EMBL/GenBank/DDBJ databases">
        <title>The genome of the human body louse.</title>
        <authorList>
            <consortium name="The Human Body Louse Genome Consortium"/>
            <person name="Kirkness E."/>
            <person name="Walenz B."/>
            <person name="Hass B."/>
            <person name="Bruggner R."/>
            <person name="Strausberg R."/>
        </authorList>
    </citation>
    <scope>NUCLEOTIDE SEQUENCE</scope>
    <source>
        <strain evidence="4">USDA</strain>
    </source>
</reference>
<comment type="similarity">
    <text evidence="1">Belongs to the DNase II family.</text>
</comment>
<dbReference type="VEuPathDB" id="VectorBase:PHUM105720"/>
<dbReference type="InParanoid" id="E0VD49"/>
<evidence type="ECO:0000256" key="1">
    <source>
        <dbReference type="ARBA" id="ARBA00007527"/>
    </source>
</evidence>
<gene>
    <name evidence="5" type="primary">8238166</name>
    <name evidence="4" type="ORF">Phum_PHUM105720</name>
</gene>
<evidence type="ECO:0000313" key="6">
    <source>
        <dbReference type="Proteomes" id="UP000009046"/>
    </source>
</evidence>
<keyword evidence="6" id="KW-1185">Reference proteome</keyword>
<dbReference type="Pfam" id="PF03265">
    <property type="entry name" value="DNase_II"/>
    <property type="match status" value="1"/>
</dbReference>
<dbReference type="EnsemblMetazoa" id="PHUM105720-RA">
    <property type="protein sequence ID" value="PHUM105720-PA"/>
    <property type="gene ID" value="PHUM105720"/>
</dbReference>
<dbReference type="OrthoDB" id="10261598at2759"/>
<evidence type="ECO:0000313" key="5">
    <source>
        <dbReference type="EnsemblMetazoa" id="PHUM105720-PA"/>
    </source>
</evidence>
<organism>
    <name type="scientific">Pediculus humanus subsp. corporis</name>
    <name type="common">Body louse</name>
    <dbReference type="NCBI Taxonomy" id="121224"/>
    <lineage>
        <taxon>Eukaryota</taxon>
        <taxon>Metazoa</taxon>
        <taxon>Ecdysozoa</taxon>
        <taxon>Arthropoda</taxon>
        <taxon>Hexapoda</taxon>
        <taxon>Insecta</taxon>
        <taxon>Pterygota</taxon>
        <taxon>Neoptera</taxon>
        <taxon>Paraneoptera</taxon>
        <taxon>Psocodea</taxon>
        <taxon>Troctomorpha</taxon>
        <taxon>Phthiraptera</taxon>
        <taxon>Anoplura</taxon>
        <taxon>Pediculidae</taxon>
        <taxon>Pediculus</taxon>
    </lineage>
</organism>
<dbReference type="Proteomes" id="UP000009046">
    <property type="component" value="Unassembled WGS sequence"/>
</dbReference>
<dbReference type="EC" id="3.1.22.1" evidence="4"/>
<name>E0VD49_PEDHC</name>
<dbReference type="GO" id="GO:0004531">
    <property type="term" value="F:deoxyribonuclease II activity"/>
    <property type="evidence" value="ECO:0007669"/>
    <property type="project" value="UniProtKB-EC"/>
</dbReference>
<evidence type="ECO:0000256" key="2">
    <source>
        <dbReference type="ARBA" id="ARBA00022801"/>
    </source>
</evidence>
<reference evidence="4" key="1">
    <citation type="submission" date="2007-04" db="EMBL/GenBank/DDBJ databases">
        <title>Annotation of Pediculus humanus corporis strain USDA.</title>
        <authorList>
            <person name="Kirkness E."/>
            <person name="Hannick L."/>
            <person name="Hass B."/>
            <person name="Bruggner R."/>
            <person name="Lawson D."/>
            <person name="Bidwell S."/>
            <person name="Joardar V."/>
            <person name="Caler E."/>
            <person name="Walenz B."/>
            <person name="Inman J."/>
            <person name="Schobel S."/>
            <person name="Galinsky K."/>
            <person name="Amedeo P."/>
            <person name="Strausberg R."/>
        </authorList>
    </citation>
    <scope>NUCLEOTIDE SEQUENCE</scope>
    <source>
        <strain evidence="4">USDA</strain>
    </source>
</reference>
<keyword evidence="3" id="KW-0732">Signal</keyword>
<evidence type="ECO:0000256" key="3">
    <source>
        <dbReference type="SAM" id="SignalP"/>
    </source>
</evidence>
<dbReference type="EMBL" id="DS235072">
    <property type="protein sequence ID" value="EEB11305.1"/>
    <property type="molecule type" value="Genomic_DNA"/>
</dbReference>
<dbReference type="KEGG" id="phu:Phum_PHUM105720"/>
<dbReference type="GO" id="GO:0006309">
    <property type="term" value="P:apoptotic DNA fragmentation"/>
    <property type="evidence" value="ECO:0007669"/>
    <property type="project" value="TreeGrafter"/>
</dbReference>